<dbReference type="GO" id="GO:0042597">
    <property type="term" value="C:periplasmic space"/>
    <property type="evidence" value="ECO:0007669"/>
    <property type="project" value="UniProtKB-SubCell"/>
</dbReference>
<feature type="domain" description="SsuA/THI5-like" evidence="4">
    <location>
        <begin position="130"/>
        <end position="336"/>
    </location>
</feature>
<dbReference type="CDD" id="cd13563">
    <property type="entry name" value="PBP2_SsuA_like_6"/>
    <property type="match status" value="1"/>
</dbReference>
<accession>A0A1R3V103</accession>
<dbReference type="Gene3D" id="3.40.190.10">
    <property type="entry name" value="Periplasmic binding protein-like II"/>
    <property type="match status" value="2"/>
</dbReference>
<dbReference type="STRING" id="1631249.BQ8794_130060"/>
<protein>
    <submittedName>
        <fullName evidence="5">NMT1/THI5 like domain protein (Modular protein)</fullName>
    </submittedName>
</protein>
<evidence type="ECO:0000256" key="1">
    <source>
        <dbReference type="ARBA" id="ARBA00004418"/>
    </source>
</evidence>
<organism evidence="5 6">
    <name type="scientific">Mesorhizobium prunaredense</name>
    <dbReference type="NCBI Taxonomy" id="1631249"/>
    <lineage>
        <taxon>Bacteria</taxon>
        <taxon>Pseudomonadati</taxon>
        <taxon>Pseudomonadota</taxon>
        <taxon>Alphaproteobacteria</taxon>
        <taxon>Hyphomicrobiales</taxon>
        <taxon>Phyllobacteriaceae</taxon>
        <taxon>Mesorhizobium</taxon>
    </lineage>
</organism>
<dbReference type="PANTHER" id="PTHR30024:SF47">
    <property type="entry name" value="TAURINE-BINDING PERIPLASMIC PROTEIN"/>
    <property type="match status" value="1"/>
</dbReference>
<keyword evidence="6" id="KW-1185">Reference proteome</keyword>
<keyword evidence="3" id="KW-0732">Signal</keyword>
<gene>
    <name evidence="5" type="ORF">BQ8794_130060</name>
</gene>
<evidence type="ECO:0000256" key="3">
    <source>
        <dbReference type="ARBA" id="ARBA00022729"/>
    </source>
</evidence>
<evidence type="ECO:0000313" key="6">
    <source>
        <dbReference type="Proteomes" id="UP000188388"/>
    </source>
</evidence>
<dbReference type="SUPFAM" id="SSF53850">
    <property type="entry name" value="Periplasmic binding protein-like II"/>
    <property type="match status" value="1"/>
</dbReference>
<evidence type="ECO:0000256" key="2">
    <source>
        <dbReference type="ARBA" id="ARBA00010742"/>
    </source>
</evidence>
<proteinExistence type="inferred from homology"/>
<reference evidence="6" key="1">
    <citation type="submission" date="2017-01" db="EMBL/GenBank/DDBJ databases">
        <authorList>
            <person name="Brunel B."/>
        </authorList>
    </citation>
    <scope>NUCLEOTIDE SEQUENCE [LARGE SCALE GENOMIC DNA]</scope>
</reference>
<comment type="similarity">
    <text evidence="2">Belongs to the bacterial solute-binding protein SsuA/TauA family.</text>
</comment>
<evidence type="ECO:0000259" key="4">
    <source>
        <dbReference type="Pfam" id="PF09084"/>
    </source>
</evidence>
<dbReference type="InterPro" id="IPR015168">
    <property type="entry name" value="SsuA/THI5"/>
</dbReference>
<dbReference type="Proteomes" id="UP000188388">
    <property type="component" value="Unassembled WGS sequence"/>
</dbReference>
<dbReference type="AlphaFoldDB" id="A0A1R3V103"/>
<dbReference type="Pfam" id="PF09084">
    <property type="entry name" value="NMT1"/>
    <property type="match status" value="1"/>
</dbReference>
<comment type="subcellular location">
    <subcellularLocation>
        <location evidence="1">Periplasm</location>
    </subcellularLocation>
</comment>
<dbReference type="PANTHER" id="PTHR30024">
    <property type="entry name" value="ALIPHATIC SULFONATES-BINDING PROTEIN-RELATED"/>
    <property type="match status" value="1"/>
</dbReference>
<dbReference type="EMBL" id="FTPD01000005">
    <property type="protein sequence ID" value="SIT53576.1"/>
    <property type="molecule type" value="Genomic_DNA"/>
</dbReference>
<name>A0A1R3V103_9HYPH</name>
<sequence>MTAKIDMDFEVSLWVAQTRQRPGLVRHSLSRIIENHYLCIAHSVLCSIRRLKENKKNVRRQPSAMRPKRVVLARTAPDLRKRQGNVMTTIISKFRRAALAAGIALSALSVSLHAEAGSLKLGMTTWVGYGPLFLARDMGYFKEGGLDVSLEVIEEASMYMAAVAAGELDGSASTIDEIMKYRSKDVCFKSVYALDDSHGGDGVLAPSGIKSVADLKGMEVGLNEGSVSQFWFNILLKQAGLTQADVKVTNMTADDAAAAFMADRIPVAVTWEPHLTLAKKENKGQVLIDSSKTPGLIVDVVALNCDYITKNPGDVEALVKGLYKANEFIKENPAKAYEVMAKGVGGWLKDPKDFASSAAGVNFYGKERNAQFFAGGESGEAGKLIKLGGDVWGGFGKLKMDIKYDDLVDPSFLTK</sequence>
<evidence type="ECO:0000313" key="5">
    <source>
        <dbReference type="EMBL" id="SIT53576.1"/>
    </source>
</evidence>